<dbReference type="PANTHER" id="PTHR43792">
    <property type="entry name" value="GNAT FAMILY, PUTATIVE (AFU_ORTHOLOGUE AFUA_3G00765)-RELATED-RELATED"/>
    <property type="match status" value="1"/>
</dbReference>
<gene>
    <name evidence="2" type="ORF">JOC73_000645</name>
</gene>
<dbReference type="Pfam" id="PF13302">
    <property type="entry name" value="Acetyltransf_3"/>
    <property type="match status" value="1"/>
</dbReference>
<feature type="domain" description="N-acetyltransferase" evidence="1">
    <location>
        <begin position="10"/>
        <end position="148"/>
    </location>
</feature>
<dbReference type="Proteomes" id="UP001314796">
    <property type="component" value="Unassembled WGS sequence"/>
</dbReference>
<protein>
    <submittedName>
        <fullName evidence="2">RimJ/RimL family protein N-acetyltransferase</fullName>
    </submittedName>
</protein>
<dbReference type="InterPro" id="IPR000182">
    <property type="entry name" value="GNAT_dom"/>
</dbReference>
<dbReference type="Gene3D" id="3.40.630.30">
    <property type="match status" value="1"/>
</dbReference>
<dbReference type="InterPro" id="IPR051531">
    <property type="entry name" value="N-acetyltransferase"/>
</dbReference>
<dbReference type="InterPro" id="IPR016181">
    <property type="entry name" value="Acyl_CoA_acyltransferase"/>
</dbReference>
<evidence type="ECO:0000313" key="2">
    <source>
        <dbReference type="EMBL" id="MBM7614136.1"/>
    </source>
</evidence>
<sequence length="155" mass="17428">MQNFKIETDRLVITKFDESMAEIVHLNSLDVYNRKFVPDEVFETIEEARGAILFLMSCYDGENKGPLVYPIILKSGENIGYVQAVPLKDGEWEIGYHIAENYTGNDYATEAVMAFAPVIANQLGITHIWGISRGDNLASCKVLEKCSFNLQDKSI</sequence>
<organism evidence="2 3">
    <name type="scientific">Alkaliphilus hydrothermalis</name>
    <dbReference type="NCBI Taxonomy" id="1482730"/>
    <lineage>
        <taxon>Bacteria</taxon>
        <taxon>Bacillati</taxon>
        <taxon>Bacillota</taxon>
        <taxon>Clostridia</taxon>
        <taxon>Peptostreptococcales</taxon>
        <taxon>Natronincolaceae</taxon>
        <taxon>Alkaliphilus</taxon>
    </lineage>
</organism>
<keyword evidence="3" id="KW-1185">Reference proteome</keyword>
<dbReference type="EMBL" id="JAFBEE010000002">
    <property type="protein sequence ID" value="MBM7614136.1"/>
    <property type="molecule type" value="Genomic_DNA"/>
</dbReference>
<dbReference type="SUPFAM" id="SSF55729">
    <property type="entry name" value="Acyl-CoA N-acyltransferases (Nat)"/>
    <property type="match status" value="1"/>
</dbReference>
<accession>A0ABS2NMN7</accession>
<proteinExistence type="predicted"/>
<dbReference type="PANTHER" id="PTHR43792:SF1">
    <property type="entry name" value="N-ACETYLTRANSFERASE DOMAIN-CONTAINING PROTEIN"/>
    <property type="match status" value="1"/>
</dbReference>
<comment type="caution">
    <text evidence="2">The sequence shown here is derived from an EMBL/GenBank/DDBJ whole genome shotgun (WGS) entry which is preliminary data.</text>
</comment>
<dbReference type="RefSeq" id="WP_204400401.1">
    <property type="nucleotide sequence ID" value="NZ_JAFBEE010000002.1"/>
</dbReference>
<reference evidence="2 3" key="1">
    <citation type="submission" date="2021-01" db="EMBL/GenBank/DDBJ databases">
        <title>Genomic Encyclopedia of Type Strains, Phase IV (KMG-IV): sequencing the most valuable type-strain genomes for metagenomic binning, comparative biology and taxonomic classification.</title>
        <authorList>
            <person name="Goeker M."/>
        </authorList>
    </citation>
    <scope>NUCLEOTIDE SEQUENCE [LARGE SCALE GENOMIC DNA]</scope>
    <source>
        <strain evidence="2 3">DSM 25890</strain>
    </source>
</reference>
<evidence type="ECO:0000259" key="1">
    <source>
        <dbReference type="Pfam" id="PF13302"/>
    </source>
</evidence>
<name>A0ABS2NMN7_9FIRM</name>
<evidence type="ECO:0000313" key="3">
    <source>
        <dbReference type="Proteomes" id="UP001314796"/>
    </source>
</evidence>